<keyword evidence="1" id="KW-1133">Transmembrane helix</keyword>
<keyword evidence="3" id="KW-1185">Reference proteome</keyword>
<accession>D6Z8N5</accession>
<evidence type="ECO:0000256" key="1">
    <source>
        <dbReference type="SAM" id="Phobius"/>
    </source>
</evidence>
<dbReference type="Pfam" id="PF10825">
    <property type="entry name" value="DUF2752"/>
    <property type="match status" value="1"/>
</dbReference>
<dbReference type="InterPro" id="IPR021215">
    <property type="entry name" value="DUF2752"/>
</dbReference>
<dbReference type="EMBL" id="CP001958">
    <property type="protein sequence ID" value="ADG98315.1"/>
    <property type="molecule type" value="Genomic_DNA"/>
</dbReference>
<dbReference type="KEGG" id="srt:Srot_1855"/>
<dbReference type="AlphaFoldDB" id="D6Z8N5"/>
<keyword evidence="1" id="KW-0472">Membrane</keyword>
<reference evidence="2 3" key="1">
    <citation type="journal article" date="2010" name="Stand. Genomic Sci.">
        <title>Complete genome sequence of Segniliparus rotundus type strain (CDC 1076).</title>
        <authorList>
            <person name="Sikorski J."/>
            <person name="Lapidus A."/>
            <person name="Copeland A."/>
            <person name="Misra M."/>
            <person name="Glavina Del Rio T."/>
            <person name="Nolan M."/>
            <person name="Lucas S."/>
            <person name="Chen F."/>
            <person name="Tice H."/>
            <person name="Cheng J.F."/>
            <person name="Jando M."/>
            <person name="Schneider S."/>
            <person name="Bruce D."/>
            <person name="Goodwin L."/>
            <person name="Pitluck S."/>
            <person name="Liolios K."/>
            <person name="Mikhailova N."/>
            <person name="Pati A."/>
            <person name="Ivanova N."/>
            <person name="Mavromatis K."/>
            <person name="Chen A."/>
            <person name="Palaniappan K."/>
            <person name="Chertkov O."/>
            <person name="Land M."/>
            <person name="Hauser L."/>
            <person name="Chang Y.J."/>
            <person name="Jeffries C.D."/>
            <person name="Brettin T."/>
            <person name="Detter J.C."/>
            <person name="Han C."/>
            <person name="Rohde M."/>
            <person name="Goker M."/>
            <person name="Bristow J."/>
            <person name="Eisen J.A."/>
            <person name="Markowitz V."/>
            <person name="Hugenholtz P."/>
            <person name="Kyrpides N.C."/>
            <person name="Klenk H.P."/>
        </authorList>
    </citation>
    <scope>NUCLEOTIDE SEQUENCE [LARGE SCALE GENOMIC DNA]</scope>
    <source>
        <strain evidence="3">ATCC BAA-972 / CDC 1076 / CIP 108378 / DSM 44985 / JCM 13578</strain>
    </source>
</reference>
<evidence type="ECO:0008006" key="4">
    <source>
        <dbReference type="Google" id="ProtNLM"/>
    </source>
</evidence>
<feature type="transmembrane region" description="Helical" evidence="1">
    <location>
        <begin position="91"/>
        <end position="113"/>
    </location>
</feature>
<evidence type="ECO:0000313" key="3">
    <source>
        <dbReference type="Proteomes" id="UP000002247"/>
    </source>
</evidence>
<dbReference type="Proteomes" id="UP000002247">
    <property type="component" value="Chromosome"/>
</dbReference>
<proteinExistence type="predicted"/>
<dbReference type="HOGENOM" id="CLU_098258_1_0_11"/>
<protein>
    <recommendedName>
        <fullName evidence="4">DUF2752 domain-containing protein</fullName>
    </recommendedName>
</protein>
<dbReference type="STRING" id="640132.Srot_1855"/>
<gene>
    <name evidence="2" type="ordered locus">Srot_1855</name>
</gene>
<sequence>MCEHRTASADRPVLEEAGRACSALFTRGMAAPVAVGALGLAACVGMWFAHPETPGGPIPPCPLRQLFGIDCPGCGGSRMMWYFMHGDVPQALHYNAVALVIVLALAYAWFTWLMQRWRGVKLPTWHDKLWAGLAFCAVIPLWFVIRNLPFVPFTMLHV</sequence>
<keyword evidence="1" id="KW-0812">Transmembrane</keyword>
<name>D6Z8N5_SEGRD</name>
<feature type="transmembrane region" description="Helical" evidence="1">
    <location>
        <begin position="29"/>
        <end position="49"/>
    </location>
</feature>
<dbReference type="eggNOG" id="ENOG5032Y7G">
    <property type="taxonomic scope" value="Bacteria"/>
</dbReference>
<organism evidence="2 3">
    <name type="scientific">Segniliparus rotundus (strain ATCC BAA-972 / CDC 1076 / CIP 108378 / DSM 44985 / JCM 13578)</name>
    <dbReference type="NCBI Taxonomy" id="640132"/>
    <lineage>
        <taxon>Bacteria</taxon>
        <taxon>Bacillati</taxon>
        <taxon>Actinomycetota</taxon>
        <taxon>Actinomycetes</taxon>
        <taxon>Mycobacteriales</taxon>
        <taxon>Segniliparaceae</taxon>
        <taxon>Segniliparus</taxon>
    </lineage>
</organism>
<feature type="transmembrane region" description="Helical" evidence="1">
    <location>
        <begin position="125"/>
        <end position="145"/>
    </location>
</feature>
<evidence type="ECO:0000313" key="2">
    <source>
        <dbReference type="EMBL" id="ADG98315.1"/>
    </source>
</evidence>